<evidence type="ECO:0000313" key="1">
    <source>
        <dbReference type="EMBL" id="KAH7926899.1"/>
    </source>
</evidence>
<dbReference type="EMBL" id="MU266375">
    <property type="protein sequence ID" value="KAH7926899.1"/>
    <property type="molecule type" value="Genomic_DNA"/>
</dbReference>
<name>A0ACB8BNK2_9AGAM</name>
<accession>A0ACB8BNK2</accession>
<keyword evidence="2" id="KW-1185">Reference proteome</keyword>
<proteinExistence type="predicted"/>
<gene>
    <name evidence="1" type="ORF">BV22DRAFT_319560</name>
</gene>
<organism evidence="1 2">
    <name type="scientific">Leucogyrophana mollusca</name>
    <dbReference type="NCBI Taxonomy" id="85980"/>
    <lineage>
        <taxon>Eukaryota</taxon>
        <taxon>Fungi</taxon>
        <taxon>Dikarya</taxon>
        <taxon>Basidiomycota</taxon>
        <taxon>Agaricomycotina</taxon>
        <taxon>Agaricomycetes</taxon>
        <taxon>Agaricomycetidae</taxon>
        <taxon>Boletales</taxon>
        <taxon>Boletales incertae sedis</taxon>
        <taxon>Leucogyrophana</taxon>
    </lineage>
</organism>
<evidence type="ECO:0000313" key="2">
    <source>
        <dbReference type="Proteomes" id="UP000790709"/>
    </source>
</evidence>
<comment type="caution">
    <text evidence="1">The sequence shown here is derived from an EMBL/GenBank/DDBJ whole genome shotgun (WGS) entry which is preliminary data.</text>
</comment>
<protein>
    <submittedName>
        <fullName evidence="1">Uncharacterized protein</fullName>
    </submittedName>
</protein>
<sequence>MRHDASPSSHQRGASPSAPSPGTFPLPWCLLADTLEIPGTLLVLARRFEKLERWRVGHTRALEEHMGDVERWSARDGVSGRKMMGRARKGRRRESGRGMRKAKKHRRSRPSAPSSTRVCPRWGGRWYERCQSPALEPHHLRTPAGVGVKNGVRSRGEVGWSGVRGSEVHNYNNSAYTSPSSPVGTGRGVTSAESGARLP</sequence>
<reference evidence="1" key="1">
    <citation type="journal article" date="2021" name="New Phytol.">
        <title>Evolutionary innovations through gain and loss of genes in the ectomycorrhizal Boletales.</title>
        <authorList>
            <person name="Wu G."/>
            <person name="Miyauchi S."/>
            <person name="Morin E."/>
            <person name="Kuo A."/>
            <person name="Drula E."/>
            <person name="Varga T."/>
            <person name="Kohler A."/>
            <person name="Feng B."/>
            <person name="Cao Y."/>
            <person name="Lipzen A."/>
            <person name="Daum C."/>
            <person name="Hundley H."/>
            <person name="Pangilinan J."/>
            <person name="Johnson J."/>
            <person name="Barry K."/>
            <person name="LaButti K."/>
            <person name="Ng V."/>
            <person name="Ahrendt S."/>
            <person name="Min B."/>
            <person name="Choi I.G."/>
            <person name="Park H."/>
            <person name="Plett J.M."/>
            <person name="Magnuson J."/>
            <person name="Spatafora J.W."/>
            <person name="Nagy L.G."/>
            <person name="Henrissat B."/>
            <person name="Grigoriev I.V."/>
            <person name="Yang Z.L."/>
            <person name="Xu J."/>
            <person name="Martin F.M."/>
        </authorList>
    </citation>
    <scope>NUCLEOTIDE SEQUENCE</scope>
    <source>
        <strain evidence="1">KUC20120723A-06</strain>
    </source>
</reference>
<dbReference type="Proteomes" id="UP000790709">
    <property type="component" value="Unassembled WGS sequence"/>
</dbReference>